<evidence type="ECO:0000313" key="1">
    <source>
        <dbReference type="EMBL" id="AUR97275.1"/>
    </source>
</evidence>
<name>A0A2I7RUD8_9CAUD</name>
<accession>A0A2I7RUD8</accession>
<gene>
    <name evidence="1" type="ORF">NVP1238A_26</name>
</gene>
<proteinExistence type="predicted"/>
<reference evidence="1 2" key="1">
    <citation type="submission" date="2017-11" db="EMBL/GenBank/DDBJ databases">
        <title>A major lineage of nontailed dsDNA viruses as unrecognized killers of marine bacteria.</title>
        <authorList>
            <person name="Kauffman K.M."/>
            <person name="Hussain F.A."/>
            <person name="Yang J."/>
            <person name="Arevalo P."/>
            <person name="Brown J.M."/>
            <person name="Chang W.K."/>
            <person name="VanInsberghe D."/>
            <person name="Elsherbini J."/>
            <person name="Cutler M.B."/>
            <person name="Kelly L."/>
            <person name="Polz M.F."/>
        </authorList>
    </citation>
    <scope>NUCLEOTIDE SEQUENCE [LARGE SCALE GENOMIC DNA]</scope>
</reference>
<organism evidence="1 2">
    <name type="scientific">Vibrio phage 1.238.A._10N.261.52.F10</name>
    <dbReference type="NCBI Taxonomy" id="1881231"/>
    <lineage>
        <taxon>Viruses</taxon>
        <taxon>Duplodnaviria</taxon>
        <taxon>Heunggongvirae</taxon>
        <taxon>Uroviricota</taxon>
        <taxon>Caudoviricetes</taxon>
        <taxon>Schitoviridae</taxon>
        <taxon>Pariacacavirus</taxon>
        <taxon>Pariacacavirus 1238A</taxon>
    </lineage>
</organism>
<keyword evidence="2" id="KW-1185">Reference proteome</keyword>
<evidence type="ECO:0000313" key="2">
    <source>
        <dbReference type="Proteomes" id="UP000269348"/>
    </source>
</evidence>
<dbReference type="EMBL" id="MG592603">
    <property type="protein sequence ID" value="AUR97275.1"/>
    <property type="molecule type" value="Genomic_DNA"/>
</dbReference>
<sequence>MQEMLDELKAHIEAGTFSNLVPDRHENMTLYTLHYFADEANEEGVIISKGKSKVYVL</sequence>
<dbReference type="Proteomes" id="UP000269348">
    <property type="component" value="Segment"/>
</dbReference>
<protein>
    <submittedName>
        <fullName evidence="1">Uncharacterized protein</fullName>
    </submittedName>
</protein>